<keyword evidence="4 8" id="KW-0812">Transmembrane</keyword>
<dbReference type="PANTHER" id="PTHR43867">
    <property type="entry name" value="CELLULOSE SYNTHASE CATALYTIC SUBUNIT A [UDP-FORMING]"/>
    <property type="match status" value="1"/>
</dbReference>
<organism evidence="10 11">
    <name type="scientific">Paracoccus onubensis</name>
    <dbReference type="NCBI Taxonomy" id="1675788"/>
    <lineage>
        <taxon>Bacteria</taxon>
        <taxon>Pseudomonadati</taxon>
        <taxon>Pseudomonadota</taxon>
        <taxon>Alphaproteobacteria</taxon>
        <taxon>Rhodobacterales</taxon>
        <taxon>Paracoccaceae</taxon>
        <taxon>Paracoccus</taxon>
    </lineage>
</organism>
<evidence type="ECO:0000256" key="5">
    <source>
        <dbReference type="ARBA" id="ARBA00022989"/>
    </source>
</evidence>
<feature type="region of interest" description="Disordered" evidence="7">
    <location>
        <begin position="658"/>
        <end position="683"/>
    </location>
</feature>
<dbReference type="EMBL" id="QZCG01000005">
    <property type="protein sequence ID" value="RJE85729.1"/>
    <property type="molecule type" value="Genomic_DNA"/>
</dbReference>
<sequence length="683" mass="76447">MIRRLEPVPIDAGQENHPPETARAKPPAKSIAQILLDEGDIEPVHLIKSLARQRKQDTPVERILLAHGWVTPQALVRAQSIFWQSELADPAQTPPDPELVKAIGIDYCLSRDILPLSRTDDGTLIATCRPGEFAEVARDLASDHGQIRMVLCTEAQIQDALLSIGSAELIRAAEYRVPKRESCRSRPHKLLNCLYVTAIAALAYGFWAAPSAMQIALISAIFAGLVLQSGLKLACLLTALATPRPRHAQQEDDSEDILPLPDMSVIVPLYKEAGIARDLVSRLLRLRYPRELTDIVLAVETGDRLTKSALAGVTLPPWIRVIELPEGSVRTKPRALNYALKFCKGAIIGVWDAEDQPAPDQLHRIARHFHHARPDLGCVQGILDYYNPRTNHLARFFTIEYAAWFRVMLPAMARMGLVIPLGGTTCFFRREALEQSDAWDAWNVTEDADLGVRLARRGWRTEITRTVTNEEANCRMIPWVKQRSRWFKGYAMTWGVHMRNPWRLWRDLGTRRFIGFQVQFFFMLSQHLLVPAIWGFWLVSFGLSFPLHDALPVAFGPAAPALFLGLLLCAEALGILLNTYATRAPKHRHLRPWVPFMIAYFPLAGLAAWKSAMELLGQPYYWDKTAHGIFASTLPPSGGVETIPDTVSVPVMGQIGDEKPAPPLMDAGDMWQDEDGTRDRKIA</sequence>
<feature type="transmembrane region" description="Helical" evidence="8">
    <location>
        <begin position="215"/>
        <end position="240"/>
    </location>
</feature>
<dbReference type="GO" id="GO:0016757">
    <property type="term" value="F:glycosyltransferase activity"/>
    <property type="evidence" value="ECO:0007669"/>
    <property type="project" value="UniProtKB-KW"/>
</dbReference>
<feature type="transmembrane region" description="Helical" evidence="8">
    <location>
        <begin position="558"/>
        <end position="581"/>
    </location>
</feature>
<keyword evidence="6 8" id="KW-0472">Membrane</keyword>
<dbReference type="RefSeq" id="WP_119747729.1">
    <property type="nucleotide sequence ID" value="NZ_QZCG01000005.1"/>
</dbReference>
<evidence type="ECO:0000259" key="9">
    <source>
        <dbReference type="Pfam" id="PF05157"/>
    </source>
</evidence>
<keyword evidence="3 10" id="KW-0808">Transferase</keyword>
<dbReference type="Gene3D" id="3.90.550.10">
    <property type="entry name" value="Spore Coat Polysaccharide Biosynthesis Protein SpsA, Chain A"/>
    <property type="match status" value="1"/>
</dbReference>
<dbReference type="AlphaFoldDB" id="A0A418SXN9"/>
<feature type="transmembrane region" description="Helical" evidence="8">
    <location>
        <begin position="190"/>
        <end position="209"/>
    </location>
</feature>
<dbReference type="Pfam" id="PF13641">
    <property type="entry name" value="Glyco_tranf_2_3"/>
    <property type="match status" value="1"/>
</dbReference>
<feature type="domain" description="Type II secretion system protein GspE N-terminal" evidence="9">
    <location>
        <begin position="86"/>
        <end position="162"/>
    </location>
</feature>
<gene>
    <name evidence="10" type="ORF">D3P04_08140</name>
</gene>
<dbReference type="InterPro" id="IPR029044">
    <property type="entry name" value="Nucleotide-diphossugar_trans"/>
</dbReference>
<evidence type="ECO:0000256" key="2">
    <source>
        <dbReference type="ARBA" id="ARBA00022676"/>
    </source>
</evidence>
<comment type="caution">
    <text evidence="10">The sequence shown here is derived from an EMBL/GenBank/DDBJ whole genome shotgun (WGS) entry which is preliminary data.</text>
</comment>
<keyword evidence="11" id="KW-1185">Reference proteome</keyword>
<proteinExistence type="predicted"/>
<dbReference type="InterPro" id="IPR007831">
    <property type="entry name" value="T2SS_GspE_N"/>
</dbReference>
<keyword evidence="2" id="KW-0328">Glycosyltransferase</keyword>
<dbReference type="SUPFAM" id="SSF160246">
    <property type="entry name" value="EspE N-terminal domain-like"/>
    <property type="match status" value="1"/>
</dbReference>
<evidence type="ECO:0000256" key="1">
    <source>
        <dbReference type="ARBA" id="ARBA00004141"/>
    </source>
</evidence>
<feature type="transmembrane region" description="Helical" evidence="8">
    <location>
        <begin position="593"/>
        <end position="612"/>
    </location>
</feature>
<evidence type="ECO:0000256" key="6">
    <source>
        <dbReference type="ARBA" id="ARBA00023136"/>
    </source>
</evidence>
<comment type="subcellular location">
    <subcellularLocation>
        <location evidence="1">Membrane</location>
        <topology evidence="1">Multi-pass membrane protein</topology>
    </subcellularLocation>
</comment>
<feature type="transmembrane region" description="Helical" evidence="8">
    <location>
        <begin position="513"/>
        <end position="538"/>
    </location>
</feature>
<dbReference type="InterPro" id="IPR050321">
    <property type="entry name" value="Glycosyltr_2/OpgH_subfam"/>
</dbReference>
<accession>A0A418SXN9</accession>
<feature type="region of interest" description="Disordered" evidence="7">
    <location>
        <begin position="1"/>
        <end position="28"/>
    </location>
</feature>
<dbReference type="OrthoDB" id="7431422at2"/>
<dbReference type="Pfam" id="PF05157">
    <property type="entry name" value="MshEN"/>
    <property type="match status" value="1"/>
</dbReference>
<protein>
    <submittedName>
        <fullName evidence="10">Glycosyltransferase</fullName>
    </submittedName>
</protein>
<reference evidence="11" key="1">
    <citation type="submission" date="2018-09" db="EMBL/GenBank/DDBJ databases">
        <title>Acidovorax cavernicola nov. sp. isolated from Gruta de las Maravillas (Aracena, Spain).</title>
        <authorList>
            <person name="Jurado V."/>
            <person name="Gutierrez-Patricio S."/>
            <person name="Gonzalez-Pimentel J.L."/>
            <person name="Miller A.Z."/>
            <person name="Laiz L."/>
            <person name="Saiz-Jimenez C."/>
        </authorList>
    </citation>
    <scope>NUCLEOTIDE SEQUENCE [LARGE SCALE GENOMIC DNA]</scope>
    <source>
        <strain evidence="11">1011MAR3C25</strain>
    </source>
</reference>
<evidence type="ECO:0000256" key="4">
    <source>
        <dbReference type="ARBA" id="ARBA00022692"/>
    </source>
</evidence>
<evidence type="ECO:0000256" key="3">
    <source>
        <dbReference type="ARBA" id="ARBA00022679"/>
    </source>
</evidence>
<dbReference type="PANTHER" id="PTHR43867:SF2">
    <property type="entry name" value="CELLULOSE SYNTHASE CATALYTIC SUBUNIT A [UDP-FORMING]"/>
    <property type="match status" value="1"/>
</dbReference>
<evidence type="ECO:0000256" key="8">
    <source>
        <dbReference type="SAM" id="Phobius"/>
    </source>
</evidence>
<evidence type="ECO:0000313" key="10">
    <source>
        <dbReference type="EMBL" id="RJE85729.1"/>
    </source>
</evidence>
<evidence type="ECO:0000313" key="11">
    <source>
        <dbReference type="Proteomes" id="UP000284202"/>
    </source>
</evidence>
<dbReference type="Proteomes" id="UP000284202">
    <property type="component" value="Unassembled WGS sequence"/>
</dbReference>
<name>A0A418SXN9_9RHOB</name>
<evidence type="ECO:0000256" key="7">
    <source>
        <dbReference type="SAM" id="MobiDB-lite"/>
    </source>
</evidence>
<dbReference type="GO" id="GO:0016020">
    <property type="term" value="C:membrane"/>
    <property type="evidence" value="ECO:0007669"/>
    <property type="project" value="UniProtKB-SubCell"/>
</dbReference>
<dbReference type="InterPro" id="IPR037257">
    <property type="entry name" value="T2SS_E_N_sf"/>
</dbReference>
<dbReference type="SUPFAM" id="SSF53448">
    <property type="entry name" value="Nucleotide-diphospho-sugar transferases"/>
    <property type="match status" value="1"/>
</dbReference>
<keyword evidence="5 8" id="KW-1133">Transmembrane helix</keyword>